<evidence type="ECO:0000313" key="1">
    <source>
        <dbReference type="EMBL" id="ACL58989.1"/>
    </source>
</evidence>
<accession>B8ITS3</accession>
<dbReference type="RefSeq" id="WP_015930638.1">
    <property type="nucleotide sequence ID" value="NC_011894.1"/>
</dbReference>
<dbReference type="HOGENOM" id="CLU_2585658_0_0_5"/>
<name>B8ITS3_METNO</name>
<protein>
    <submittedName>
        <fullName evidence="1">Uncharacterized protein</fullName>
    </submittedName>
</protein>
<gene>
    <name evidence="1" type="ordered locus">Mnod_4110</name>
</gene>
<dbReference type="AlphaFoldDB" id="B8ITS3"/>
<dbReference type="STRING" id="460265.Mnod_4110"/>
<keyword evidence="2" id="KW-1185">Reference proteome</keyword>
<organism evidence="1 2">
    <name type="scientific">Methylobacterium nodulans (strain LMG 21967 / CNCM I-2342 / ORS 2060)</name>
    <dbReference type="NCBI Taxonomy" id="460265"/>
    <lineage>
        <taxon>Bacteria</taxon>
        <taxon>Pseudomonadati</taxon>
        <taxon>Pseudomonadota</taxon>
        <taxon>Alphaproteobacteria</taxon>
        <taxon>Hyphomicrobiales</taxon>
        <taxon>Methylobacteriaceae</taxon>
        <taxon>Methylobacterium</taxon>
    </lineage>
</organism>
<reference evidence="1 2" key="1">
    <citation type="submission" date="2009-01" db="EMBL/GenBank/DDBJ databases">
        <title>Complete sequence of chromosome of Methylobacterium nodulans ORS 2060.</title>
        <authorList>
            <consortium name="US DOE Joint Genome Institute"/>
            <person name="Lucas S."/>
            <person name="Copeland A."/>
            <person name="Lapidus A."/>
            <person name="Glavina del Rio T."/>
            <person name="Dalin E."/>
            <person name="Tice H."/>
            <person name="Bruce D."/>
            <person name="Goodwin L."/>
            <person name="Pitluck S."/>
            <person name="Sims D."/>
            <person name="Brettin T."/>
            <person name="Detter J.C."/>
            <person name="Han C."/>
            <person name="Larimer F."/>
            <person name="Land M."/>
            <person name="Hauser L."/>
            <person name="Kyrpides N."/>
            <person name="Ivanova N."/>
            <person name="Marx C.J."/>
            <person name="Richardson P."/>
        </authorList>
    </citation>
    <scope>NUCLEOTIDE SEQUENCE [LARGE SCALE GENOMIC DNA]</scope>
    <source>
        <strain evidence="2">LMG 21967 / CNCM I-2342 / ORS 2060</strain>
    </source>
</reference>
<dbReference type="KEGG" id="mno:Mnod_4110"/>
<proteinExistence type="predicted"/>
<evidence type="ECO:0000313" key="2">
    <source>
        <dbReference type="Proteomes" id="UP000008207"/>
    </source>
</evidence>
<dbReference type="EMBL" id="CP001349">
    <property type="protein sequence ID" value="ACL58989.1"/>
    <property type="molecule type" value="Genomic_DNA"/>
</dbReference>
<sequence length="80" mass="9354">MRYRWPRTLHGWKTLFWLSLGRCPIHHTRLSIDNPLYDNGRSAYCFRCEGVAIWPQGAREALRQNTLAVEAREAPAEEGR</sequence>
<dbReference type="Proteomes" id="UP000008207">
    <property type="component" value="Chromosome"/>
</dbReference>